<name>A0A194WTC2_MOLSC</name>
<dbReference type="KEGG" id="psco:LY89DRAFT_689476"/>
<reference evidence="2 3" key="1">
    <citation type="submission" date="2015-10" db="EMBL/GenBank/DDBJ databases">
        <title>Full genome of DAOMC 229536 Phialocephala scopiformis, a fungal endophyte of spruce producing the potent anti-insectan compound rugulosin.</title>
        <authorList>
            <consortium name="DOE Joint Genome Institute"/>
            <person name="Walker A.K."/>
            <person name="Frasz S.L."/>
            <person name="Seifert K.A."/>
            <person name="Miller J.D."/>
            <person name="Mondo S.J."/>
            <person name="Labutti K."/>
            <person name="Lipzen A."/>
            <person name="Dockter R."/>
            <person name="Kennedy M."/>
            <person name="Grigoriev I.V."/>
            <person name="Spatafora J.W."/>
        </authorList>
    </citation>
    <scope>NUCLEOTIDE SEQUENCE [LARGE SCALE GENOMIC DNA]</scope>
    <source>
        <strain evidence="2 3">CBS 120377</strain>
    </source>
</reference>
<feature type="region of interest" description="Disordered" evidence="1">
    <location>
        <begin position="211"/>
        <end position="236"/>
    </location>
</feature>
<feature type="region of interest" description="Disordered" evidence="1">
    <location>
        <begin position="76"/>
        <end position="97"/>
    </location>
</feature>
<dbReference type="OrthoDB" id="3552855at2759"/>
<dbReference type="EMBL" id="KQ947428">
    <property type="protein sequence ID" value="KUJ10924.1"/>
    <property type="molecule type" value="Genomic_DNA"/>
</dbReference>
<dbReference type="Gene3D" id="3.30.70.1060">
    <property type="entry name" value="Dimeric alpha+beta barrel"/>
    <property type="match status" value="1"/>
</dbReference>
<proteinExistence type="predicted"/>
<accession>A0A194WTC2</accession>
<evidence type="ECO:0000313" key="3">
    <source>
        <dbReference type="Proteomes" id="UP000070700"/>
    </source>
</evidence>
<dbReference type="InParanoid" id="A0A194WTC2"/>
<dbReference type="GeneID" id="28825641"/>
<evidence type="ECO:0000256" key="1">
    <source>
        <dbReference type="SAM" id="MobiDB-lite"/>
    </source>
</evidence>
<organism evidence="2 3">
    <name type="scientific">Mollisia scopiformis</name>
    <name type="common">Conifer needle endophyte fungus</name>
    <name type="synonym">Phialocephala scopiformis</name>
    <dbReference type="NCBI Taxonomy" id="149040"/>
    <lineage>
        <taxon>Eukaryota</taxon>
        <taxon>Fungi</taxon>
        <taxon>Dikarya</taxon>
        <taxon>Ascomycota</taxon>
        <taxon>Pezizomycotina</taxon>
        <taxon>Leotiomycetes</taxon>
        <taxon>Helotiales</taxon>
        <taxon>Mollisiaceae</taxon>
        <taxon>Mollisia</taxon>
    </lineage>
</organism>
<gene>
    <name evidence="2" type="ORF">LY89DRAFT_689476</name>
</gene>
<dbReference type="Proteomes" id="UP000070700">
    <property type="component" value="Unassembled WGS sequence"/>
</dbReference>
<protein>
    <submittedName>
        <fullName evidence="2">Uncharacterized protein</fullName>
    </submittedName>
</protein>
<dbReference type="AlphaFoldDB" id="A0A194WTC2"/>
<dbReference type="RefSeq" id="XP_018065279.1">
    <property type="nucleotide sequence ID" value="XM_018215915.1"/>
</dbReference>
<sequence>MPKYTVFLIVADRSANRSEEEKKKQSDDVKKDPSFNKFMKEFLDWIGEETNAKRLKSADVLEESTEQTSIRVNFHSDETPAAEAEKDDDTKFMPPTKSLTTRGHLECVSANILGYYTAEFPTINDAATWAQSCPIAFDGFALEIRQLTDTDKTISEATPEVKEWAGDQIVSARKQLVEEGKLKKEEDETLWVKVEDSEEIKEVVTEAEKRLAEKGDDEKGEAEKVDAVAEKEKEKD</sequence>
<keyword evidence="3" id="KW-1185">Reference proteome</keyword>
<evidence type="ECO:0000313" key="2">
    <source>
        <dbReference type="EMBL" id="KUJ10924.1"/>
    </source>
</evidence>